<evidence type="ECO:0000313" key="2">
    <source>
        <dbReference type="EMBL" id="KDN67757.1"/>
    </source>
</evidence>
<dbReference type="EMBL" id="JMSE01000779">
    <property type="protein sequence ID" value="KDN67757.1"/>
    <property type="molecule type" value="Genomic_DNA"/>
</dbReference>
<keyword evidence="3" id="KW-1185">Reference proteome</keyword>
<dbReference type="HOGENOM" id="CLU_1722259_0_0_1"/>
<accession>A0A066XFS0</accession>
<dbReference type="Proteomes" id="UP000027238">
    <property type="component" value="Unassembled WGS sequence"/>
</dbReference>
<dbReference type="AlphaFoldDB" id="A0A066XFS0"/>
<reference evidence="3" key="1">
    <citation type="journal article" date="2014" name="Genome Announc.">
        <title>Draft genome sequence of Colletotrichum sublineola, a destructive pathogen of cultivated sorghum.</title>
        <authorList>
            <person name="Baroncelli R."/>
            <person name="Sanz-Martin J.M."/>
            <person name="Rech G.E."/>
            <person name="Sukno S.A."/>
            <person name="Thon M.R."/>
        </authorList>
    </citation>
    <scope>NUCLEOTIDE SEQUENCE [LARGE SCALE GENOMIC DNA]</scope>
    <source>
        <strain evidence="3">TX430BB</strain>
    </source>
</reference>
<evidence type="ECO:0000313" key="3">
    <source>
        <dbReference type="Proteomes" id="UP000027238"/>
    </source>
</evidence>
<sequence>MFKSPRTGRGTYTYYSHGTSREIQFGARGPIVACAHGAVTLASKPVTRRAEAGTERDWRHGPNGVDDHDGLVPKSPQGGKREENSQHARSTGSVPLPPSRTTAAAPPEPVTPNRHVVGEGSLVPEPSHTQPLPPPVSAAGMGLSDSRERLGS</sequence>
<feature type="compositionally biased region" description="Basic and acidic residues" evidence="1">
    <location>
        <begin position="48"/>
        <end position="71"/>
    </location>
</feature>
<comment type="caution">
    <text evidence="2">The sequence shown here is derived from an EMBL/GenBank/DDBJ whole genome shotgun (WGS) entry which is preliminary data.</text>
</comment>
<organism evidence="2 3">
    <name type="scientific">Colletotrichum sublineola</name>
    <name type="common">Sorghum anthracnose fungus</name>
    <dbReference type="NCBI Taxonomy" id="1173701"/>
    <lineage>
        <taxon>Eukaryota</taxon>
        <taxon>Fungi</taxon>
        <taxon>Dikarya</taxon>
        <taxon>Ascomycota</taxon>
        <taxon>Pezizomycotina</taxon>
        <taxon>Sordariomycetes</taxon>
        <taxon>Hypocreomycetidae</taxon>
        <taxon>Glomerellales</taxon>
        <taxon>Glomerellaceae</taxon>
        <taxon>Colletotrichum</taxon>
        <taxon>Colletotrichum graminicola species complex</taxon>
    </lineage>
</organism>
<name>A0A066XFS0_COLSU</name>
<feature type="region of interest" description="Disordered" evidence="1">
    <location>
        <begin position="42"/>
        <end position="152"/>
    </location>
</feature>
<protein>
    <submittedName>
        <fullName evidence="2">Uncharacterized protein</fullName>
    </submittedName>
</protein>
<gene>
    <name evidence="2" type="ORF">CSUB01_07666</name>
</gene>
<proteinExistence type="predicted"/>
<evidence type="ECO:0000256" key="1">
    <source>
        <dbReference type="SAM" id="MobiDB-lite"/>
    </source>
</evidence>